<dbReference type="Gene3D" id="1.10.357.10">
    <property type="entry name" value="Tetracycline Repressor, domain 2"/>
    <property type="match status" value="1"/>
</dbReference>
<reference evidence="1 2" key="1">
    <citation type="submission" date="2019-04" db="EMBL/GenBank/DDBJ databases">
        <title>Azoarcus rhizosphaerae sp. nov. isolated from rhizosphere of Ficus religiosa.</title>
        <authorList>
            <person name="Lin S.-Y."/>
            <person name="Hameed A."/>
            <person name="Hsu Y.-H."/>
            <person name="Young C.-C."/>
        </authorList>
    </citation>
    <scope>NUCLEOTIDE SEQUENCE [LARGE SCALE GENOMIC DNA]</scope>
    <source>
        <strain evidence="1 2">CC-YHH848</strain>
    </source>
</reference>
<gene>
    <name evidence="1" type="ORF">E6O51_10605</name>
</gene>
<evidence type="ECO:0000313" key="1">
    <source>
        <dbReference type="EMBL" id="THF61264.1"/>
    </source>
</evidence>
<organism evidence="1 2">
    <name type="scientific">Pseudothauera rhizosphaerae</name>
    <dbReference type="NCBI Taxonomy" id="2565932"/>
    <lineage>
        <taxon>Bacteria</taxon>
        <taxon>Pseudomonadati</taxon>
        <taxon>Pseudomonadota</taxon>
        <taxon>Betaproteobacteria</taxon>
        <taxon>Rhodocyclales</taxon>
        <taxon>Zoogloeaceae</taxon>
        <taxon>Pseudothauera</taxon>
    </lineage>
</organism>
<name>A0A4S4ANP3_9RHOO</name>
<dbReference type="EMBL" id="SSOD01000007">
    <property type="protein sequence ID" value="THF61264.1"/>
    <property type="molecule type" value="Genomic_DNA"/>
</dbReference>
<protein>
    <submittedName>
        <fullName evidence="1">TetR/AcrR family transcriptional regulator</fullName>
    </submittedName>
</protein>
<sequence length="183" mass="20281">MATPGVEVEDGRILAALALALVDRPRASLQELAGAIGISKTTLYRFCRTREQLIERLINHATQVISETLRKAELEQGGPLEGLRRLLANSLEHRELTAFLMYYWKDASVTPSEEAEWNATLDAFFLRGQQAGMFRIDIAAPALTEIWVNILVGLMDAERRGRVARSGLAALVERAFLYGAAAR</sequence>
<dbReference type="Proteomes" id="UP000307956">
    <property type="component" value="Unassembled WGS sequence"/>
</dbReference>
<evidence type="ECO:0000313" key="2">
    <source>
        <dbReference type="Proteomes" id="UP000307956"/>
    </source>
</evidence>
<dbReference type="InterPro" id="IPR009057">
    <property type="entry name" value="Homeodomain-like_sf"/>
</dbReference>
<dbReference type="SUPFAM" id="SSF48498">
    <property type="entry name" value="Tetracyclin repressor-like, C-terminal domain"/>
    <property type="match status" value="1"/>
</dbReference>
<comment type="caution">
    <text evidence="1">The sequence shown here is derived from an EMBL/GenBank/DDBJ whole genome shotgun (WGS) entry which is preliminary data.</text>
</comment>
<proteinExistence type="predicted"/>
<dbReference type="RefSeq" id="WP_136384969.1">
    <property type="nucleotide sequence ID" value="NZ_SSOD01000007.1"/>
</dbReference>
<dbReference type="AlphaFoldDB" id="A0A4S4ANP3"/>
<dbReference type="OrthoDB" id="8654052at2"/>
<keyword evidence="2" id="KW-1185">Reference proteome</keyword>
<dbReference type="SUPFAM" id="SSF46689">
    <property type="entry name" value="Homeodomain-like"/>
    <property type="match status" value="1"/>
</dbReference>
<dbReference type="InterPro" id="IPR036271">
    <property type="entry name" value="Tet_transcr_reg_TetR-rel_C_sf"/>
</dbReference>
<accession>A0A4S4ANP3</accession>